<name>A0A933KYT3_9HYPH</name>
<dbReference type="SUPFAM" id="SSF46894">
    <property type="entry name" value="C-terminal effector domain of the bipartite response regulators"/>
    <property type="match status" value="1"/>
</dbReference>
<dbReference type="EMBL" id="JACRAF010000004">
    <property type="protein sequence ID" value="MBI4920341.1"/>
    <property type="molecule type" value="Genomic_DNA"/>
</dbReference>
<sequence>MNSQPPRKRWDRLEDQLNDPCSSVEHRPPYPALISDVIWLVFRIDAAAVAPFVPPVLTMSPSLIGVLGIWEAPSGSRLSPYRRALTCVAIEGYDAPDTKEAVYIVGEVVTENAVEAMRTNYFAGCLSGEPRIWWEDGLLHGAVSTGGVEWLRAVVRPSGPAQPGVTGLDAYVGTSKSGLSRTIVSYFGAVAPAEVVSLEIADEAPAAFRALRPTEIMLGLTASGLNATWGEPQAIEAGPPLPPRAREPGPRDAADMLVSIKLTPAEARLAVLVGKGNSARQAASQLGITEHTARSTLKQIYGKLGIRNRAALGHLIARLQFG</sequence>
<accession>A0A933KYT3</accession>
<dbReference type="SUPFAM" id="SSF160104">
    <property type="entry name" value="Acetoacetate decarboxylase-like"/>
    <property type="match status" value="1"/>
</dbReference>
<evidence type="ECO:0000313" key="2">
    <source>
        <dbReference type="EMBL" id="MBI4920341.1"/>
    </source>
</evidence>
<gene>
    <name evidence="2" type="ORF">HY834_01205</name>
</gene>
<organism evidence="2 3">
    <name type="scientific">Devosia nanyangense</name>
    <dbReference type="NCBI Taxonomy" id="1228055"/>
    <lineage>
        <taxon>Bacteria</taxon>
        <taxon>Pseudomonadati</taxon>
        <taxon>Pseudomonadota</taxon>
        <taxon>Alphaproteobacteria</taxon>
        <taxon>Hyphomicrobiales</taxon>
        <taxon>Devosiaceae</taxon>
        <taxon>Devosia</taxon>
    </lineage>
</organism>
<protein>
    <recommendedName>
        <fullName evidence="1">HTH luxR-type domain-containing protein</fullName>
    </recommendedName>
</protein>
<dbReference type="InterPro" id="IPR016032">
    <property type="entry name" value="Sig_transdc_resp-reg_C-effctor"/>
</dbReference>
<feature type="domain" description="HTH luxR-type" evidence="1">
    <location>
        <begin position="259"/>
        <end position="316"/>
    </location>
</feature>
<evidence type="ECO:0000313" key="3">
    <source>
        <dbReference type="Proteomes" id="UP000782610"/>
    </source>
</evidence>
<reference evidence="2" key="1">
    <citation type="submission" date="2020-07" db="EMBL/GenBank/DDBJ databases">
        <title>Huge and variable diversity of episymbiotic CPR bacteria and DPANN archaea in groundwater ecosystems.</title>
        <authorList>
            <person name="He C.Y."/>
            <person name="Keren R."/>
            <person name="Whittaker M."/>
            <person name="Farag I.F."/>
            <person name="Doudna J."/>
            <person name="Cate J.H.D."/>
            <person name="Banfield J.F."/>
        </authorList>
    </citation>
    <scope>NUCLEOTIDE SEQUENCE</scope>
    <source>
        <strain evidence="2">NC_groundwater_1586_Pr3_B-0.1um_66_15</strain>
    </source>
</reference>
<dbReference type="AlphaFoldDB" id="A0A933KYT3"/>
<comment type="caution">
    <text evidence="2">The sequence shown here is derived from an EMBL/GenBank/DDBJ whole genome shotgun (WGS) entry which is preliminary data.</text>
</comment>
<dbReference type="SMART" id="SM00421">
    <property type="entry name" value="HTH_LUXR"/>
    <property type="match status" value="1"/>
</dbReference>
<evidence type="ECO:0000259" key="1">
    <source>
        <dbReference type="SMART" id="SM00421"/>
    </source>
</evidence>
<dbReference type="GO" id="GO:0003677">
    <property type="term" value="F:DNA binding"/>
    <property type="evidence" value="ECO:0007669"/>
    <property type="project" value="InterPro"/>
</dbReference>
<dbReference type="InterPro" id="IPR000792">
    <property type="entry name" value="Tscrpt_reg_LuxR_C"/>
</dbReference>
<dbReference type="Gene3D" id="2.40.400.10">
    <property type="entry name" value="Acetoacetate decarboxylase-like"/>
    <property type="match status" value="1"/>
</dbReference>
<proteinExistence type="predicted"/>
<dbReference type="GO" id="GO:0006355">
    <property type="term" value="P:regulation of DNA-templated transcription"/>
    <property type="evidence" value="ECO:0007669"/>
    <property type="project" value="InterPro"/>
</dbReference>
<dbReference type="Gene3D" id="1.10.10.10">
    <property type="entry name" value="Winged helix-like DNA-binding domain superfamily/Winged helix DNA-binding domain"/>
    <property type="match status" value="1"/>
</dbReference>
<dbReference type="InterPro" id="IPR023375">
    <property type="entry name" value="ADC_dom_sf"/>
</dbReference>
<dbReference type="Proteomes" id="UP000782610">
    <property type="component" value="Unassembled WGS sequence"/>
</dbReference>
<dbReference type="InterPro" id="IPR036388">
    <property type="entry name" value="WH-like_DNA-bd_sf"/>
</dbReference>